<dbReference type="RefSeq" id="WP_113030360.1">
    <property type="nucleotide sequence ID" value="NZ_QMFB01000003.1"/>
</dbReference>
<accession>A0A329MR92</accession>
<feature type="transmembrane region" description="Helical" evidence="10">
    <location>
        <begin position="623"/>
        <end position="649"/>
    </location>
</feature>
<evidence type="ECO:0000256" key="6">
    <source>
        <dbReference type="ARBA" id="ARBA00022989"/>
    </source>
</evidence>
<reference evidence="12 13" key="1">
    <citation type="journal article" date="2009" name="Int. J. Syst. Evol. Microbiol.">
        <title>Paenibacillus contaminans sp. nov., isolated from a contaminated laboratory plate.</title>
        <authorList>
            <person name="Chou J.H."/>
            <person name="Lee J.H."/>
            <person name="Lin M.C."/>
            <person name="Chang P.S."/>
            <person name="Arun A.B."/>
            <person name="Young C.C."/>
            <person name="Chen W.M."/>
        </authorList>
    </citation>
    <scope>NUCLEOTIDE SEQUENCE [LARGE SCALE GENOMIC DNA]</scope>
    <source>
        <strain evidence="12 13">CKOBP-6</strain>
    </source>
</reference>
<evidence type="ECO:0000256" key="7">
    <source>
        <dbReference type="ARBA" id="ARBA00023136"/>
    </source>
</evidence>
<feature type="transmembrane region" description="Helical" evidence="10">
    <location>
        <begin position="450"/>
        <end position="481"/>
    </location>
</feature>
<dbReference type="Proteomes" id="UP000250369">
    <property type="component" value="Unassembled WGS sequence"/>
</dbReference>
<sequence length="880" mass="97347">MRVTQLEMFRGLTAIEQARLHGKLEQMKASHGEVIFNQHDEGDSMFIIYAGQVELFTQGDDGQLHPLVLLREGDTLGEMALLTGEPRTATALAQGDTTLLRIDAATFLELTNESPAISGYFIRLLSKRLVSTNRELHSSKEEKQKLVGDELNALPEPLRRSLLYSAAAPFASLRFLACYLGNPALPEAWEEHRKLAVFVNADRFDRDRITIDPAFRKTLGEAFAKEFGHEERTAYIRELATYLTDEGNALEAVRLLGESEEWRLLLELIDRLEEDGKDSVQDDWRTPAFAYMDRCPDAVLFGRYAIFLQYVTHELDSASDAAFAKLEAALSGRKHYFTDAQAEELYQLGADFCRRRSDPDKALEYINMAALLSETVPHSSTDSNGEGGRSYWQAKLSLDNLKRKIRVEEAGKRFIGQNGWGAVIAVLLAAACVLFFRLSDPIGGLSREGMDFVGVALAAVLLWIVNIVPDFLVALFMAMYWVLSGIAEPNAALSGFAEPVWFYMLFILALGTAITKSGILYRLSLIALRAFPKSYNGQLWGITISGLLLNPLIPSSTAKATLGVPIAKTISESMGFAHRSKGAAGLGLAAMVFYGFMAPFFLTGSYTNVMAYGLVPGQNQLSWFAWMGYALPPLLLFVLGMKLCIKLFFKPDSPGKPLSDQVLQEQFRILGKLTRDEKTTLAVTIGCIGLMMLQPLHGIDNVWIMLLGFAALIVGGVLDNKTLKSGIDWPFLLFIGVAFSFTQVAAQLGVVDVLTGSLAEYMEPFMGSPYAFLLAVIVISFLVTLVIRDDPAVIVLVMSMLPLAAQIGIHPWVLVFVILLSTDPFFFPYQSPTYLTAYYSSEEKAFTHKQGKRVALCYAAVVVALVALCVPYWKFINLIL</sequence>
<feature type="transmembrane region" description="Helical" evidence="10">
    <location>
        <begin position="702"/>
        <end position="719"/>
    </location>
</feature>
<protein>
    <recommendedName>
        <fullName evidence="3">Sodium-dependent dicarboxylate transporter SdcS</fullName>
    </recommendedName>
    <alternativeName>
        <fullName evidence="9">Na(+)/dicarboxylate symporter</fullName>
    </alternativeName>
</protein>
<evidence type="ECO:0000256" key="2">
    <source>
        <dbReference type="ARBA" id="ARBA00006772"/>
    </source>
</evidence>
<evidence type="ECO:0000256" key="10">
    <source>
        <dbReference type="SAM" id="Phobius"/>
    </source>
</evidence>
<dbReference type="PANTHER" id="PTHR10283">
    <property type="entry name" value="SOLUTE CARRIER FAMILY 13 MEMBER"/>
    <property type="match status" value="1"/>
</dbReference>
<dbReference type="Gene3D" id="2.60.120.10">
    <property type="entry name" value="Jelly Rolls"/>
    <property type="match status" value="1"/>
</dbReference>
<dbReference type="PANTHER" id="PTHR10283:SF82">
    <property type="entry name" value="SOLUTE CARRIER FAMILY 13 MEMBER 2"/>
    <property type="match status" value="1"/>
</dbReference>
<comment type="similarity">
    <text evidence="2">Belongs to the SLC13A/DASS transporter (TC 2.A.47) family. NADC subfamily.</text>
</comment>
<evidence type="ECO:0000256" key="4">
    <source>
        <dbReference type="ARBA" id="ARBA00022692"/>
    </source>
</evidence>
<keyword evidence="4 10" id="KW-0812">Transmembrane</keyword>
<dbReference type="GO" id="GO:1905039">
    <property type="term" value="P:carboxylic acid transmembrane transport"/>
    <property type="evidence" value="ECO:0007669"/>
    <property type="project" value="UniProtKB-ARBA"/>
</dbReference>
<keyword evidence="5" id="KW-0769">Symport</keyword>
<dbReference type="OrthoDB" id="9766267at2"/>
<keyword evidence="5" id="KW-0813">Transport</keyword>
<evidence type="ECO:0000256" key="5">
    <source>
        <dbReference type="ARBA" id="ARBA00022847"/>
    </source>
</evidence>
<keyword evidence="8" id="KW-0010">Activator</keyword>
<organism evidence="12 13">
    <name type="scientific">Paenibacillus contaminans</name>
    <dbReference type="NCBI Taxonomy" id="450362"/>
    <lineage>
        <taxon>Bacteria</taxon>
        <taxon>Bacillati</taxon>
        <taxon>Bacillota</taxon>
        <taxon>Bacilli</taxon>
        <taxon>Bacillales</taxon>
        <taxon>Paenibacillaceae</taxon>
        <taxon>Paenibacillus</taxon>
    </lineage>
</organism>
<keyword evidence="7 10" id="KW-0472">Membrane</keyword>
<keyword evidence="6 10" id="KW-1133">Transmembrane helix</keyword>
<feature type="transmembrane region" description="Helical" evidence="10">
    <location>
        <begin position="583"/>
        <end position="603"/>
    </location>
</feature>
<feature type="transmembrane region" description="Helical" evidence="10">
    <location>
        <begin position="794"/>
        <end position="820"/>
    </location>
</feature>
<feature type="transmembrane region" description="Helical" evidence="10">
    <location>
        <begin position="731"/>
        <end position="750"/>
    </location>
</feature>
<comment type="subcellular location">
    <subcellularLocation>
        <location evidence="1">Membrane</location>
        <topology evidence="1">Multi-pass membrane protein</topology>
    </subcellularLocation>
</comment>
<dbReference type="InterPro" id="IPR018490">
    <property type="entry name" value="cNMP-bd_dom_sf"/>
</dbReference>
<keyword evidence="13" id="KW-1185">Reference proteome</keyword>
<name>A0A329MR92_9BACL</name>
<dbReference type="AlphaFoldDB" id="A0A329MR92"/>
<dbReference type="InterPro" id="IPR014710">
    <property type="entry name" value="RmlC-like_jellyroll"/>
</dbReference>
<evidence type="ECO:0000259" key="11">
    <source>
        <dbReference type="PROSITE" id="PS50042"/>
    </source>
</evidence>
<dbReference type="InterPro" id="IPR000595">
    <property type="entry name" value="cNMP-bd_dom"/>
</dbReference>
<evidence type="ECO:0000256" key="3">
    <source>
        <dbReference type="ARBA" id="ARBA00020150"/>
    </source>
</evidence>
<feature type="transmembrane region" description="Helical" evidence="10">
    <location>
        <begin position="501"/>
        <end position="523"/>
    </location>
</feature>
<dbReference type="GO" id="GO:0008514">
    <property type="term" value="F:organic anion transmembrane transporter activity"/>
    <property type="evidence" value="ECO:0007669"/>
    <property type="project" value="UniProtKB-ARBA"/>
</dbReference>
<feature type="transmembrane region" description="Helical" evidence="10">
    <location>
        <begin position="419"/>
        <end position="438"/>
    </location>
</feature>
<comment type="caution">
    <text evidence="12">The sequence shown here is derived from an EMBL/GenBank/DDBJ whole genome shotgun (WGS) entry which is preliminary data.</text>
</comment>
<dbReference type="PROSITE" id="PS00889">
    <property type="entry name" value="CNMP_BINDING_2"/>
    <property type="match status" value="1"/>
</dbReference>
<dbReference type="Pfam" id="PF00939">
    <property type="entry name" value="Na_sulph_symp"/>
    <property type="match status" value="1"/>
</dbReference>
<dbReference type="GO" id="GO:0005886">
    <property type="term" value="C:plasma membrane"/>
    <property type="evidence" value="ECO:0007669"/>
    <property type="project" value="TreeGrafter"/>
</dbReference>
<dbReference type="SMART" id="SM00100">
    <property type="entry name" value="cNMP"/>
    <property type="match status" value="1"/>
</dbReference>
<evidence type="ECO:0000256" key="9">
    <source>
        <dbReference type="ARBA" id="ARBA00031174"/>
    </source>
</evidence>
<dbReference type="InterPro" id="IPR018488">
    <property type="entry name" value="cNMP-bd_CS"/>
</dbReference>
<feature type="transmembrane region" description="Helical" evidence="10">
    <location>
        <begin position="853"/>
        <end position="873"/>
    </location>
</feature>
<evidence type="ECO:0000313" key="13">
    <source>
        <dbReference type="Proteomes" id="UP000250369"/>
    </source>
</evidence>
<dbReference type="PROSITE" id="PS50042">
    <property type="entry name" value="CNMP_BINDING_3"/>
    <property type="match status" value="1"/>
</dbReference>
<evidence type="ECO:0000256" key="1">
    <source>
        <dbReference type="ARBA" id="ARBA00004141"/>
    </source>
</evidence>
<proteinExistence type="inferred from homology"/>
<feature type="transmembrane region" description="Helical" evidence="10">
    <location>
        <begin position="679"/>
        <end position="696"/>
    </location>
</feature>
<gene>
    <name evidence="12" type="ORF">DQG23_08430</name>
</gene>
<evidence type="ECO:0000313" key="12">
    <source>
        <dbReference type="EMBL" id="RAV22050.1"/>
    </source>
</evidence>
<evidence type="ECO:0000256" key="8">
    <source>
        <dbReference type="ARBA" id="ARBA00023159"/>
    </source>
</evidence>
<dbReference type="GO" id="GO:0015293">
    <property type="term" value="F:symporter activity"/>
    <property type="evidence" value="ECO:0007669"/>
    <property type="project" value="UniProtKB-KW"/>
</dbReference>
<dbReference type="CDD" id="cd00038">
    <property type="entry name" value="CAP_ED"/>
    <property type="match status" value="1"/>
</dbReference>
<feature type="transmembrane region" description="Helical" evidence="10">
    <location>
        <begin position="770"/>
        <end position="787"/>
    </location>
</feature>
<dbReference type="EMBL" id="QMFB01000003">
    <property type="protein sequence ID" value="RAV22050.1"/>
    <property type="molecule type" value="Genomic_DNA"/>
</dbReference>
<dbReference type="SUPFAM" id="SSF51206">
    <property type="entry name" value="cAMP-binding domain-like"/>
    <property type="match status" value="1"/>
</dbReference>
<dbReference type="Pfam" id="PF00027">
    <property type="entry name" value="cNMP_binding"/>
    <property type="match status" value="1"/>
</dbReference>
<dbReference type="PRINTS" id="PR00103">
    <property type="entry name" value="CAMPKINASE"/>
</dbReference>
<dbReference type="InterPro" id="IPR001898">
    <property type="entry name" value="SLC13A/DASS"/>
</dbReference>
<feature type="domain" description="Cyclic nucleotide-binding" evidence="11">
    <location>
        <begin position="8"/>
        <end position="110"/>
    </location>
</feature>